<feature type="domain" description="Protein UNC80 C-terminal" evidence="3">
    <location>
        <begin position="279"/>
        <end position="554"/>
    </location>
</feature>
<dbReference type="GO" id="GO:0034703">
    <property type="term" value="C:cation channel complex"/>
    <property type="evidence" value="ECO:0007669"/>
    <property type="project" value="TreeGrafter"/>
</dbReference>
<proteinExistence type="predicted"/>
<evidence type="ECO:0000313" key="5">
    <source>
        <dbReference type="Proteomes" id="UP000272942"/>
    </source>
</evidence>
<dbReference type="Proteomes" id="UP000272942">
    <property type="component" value="Unassembled WGS sequence"/>
</dbReference>
<evidence type="ECO:0000259" key="2">
    <source>
        <dbReference type="Pfam" id="PF19424"/>
    </source>
</evidence>
<dbReference type="InterPro" id="IPR046460">
    <property type="entry name" value="UNC80_C"/>
</dbReference>
<dbReference type="PANTHER" id="PTHR31781">
    <property type="entry name" value="UNC80"/>
    <property type="match status" value="1"/>
</dbReference>
<dbReference type="GO" id="GO:0030424">
    <property type="term" value="C:axon"/>
    <property type="evidence" value="ECO:0007669"/>
    <property type="project" value="TreeGrafter"/>
</dbReference>
<evidence type="ECO:0000256" key="1">
    <source>
        <dbReference type="SAM" id="MobiDB-lite"/>
    </source>
</evidence>
<feature type="domain" description="Protein UNC80 central region" evidence="2">
    <location>
        <begin position="2"/>
        <end position="163"/>
    </location>
</feature>
<evidence type="ECO:0000313" key="4">
    <source>
        <dbReference type="EMBL" id="VDP82311.1"/>
    </source>
</evidence>
<dbReference type="GO" id="GO:0055080">
    <property type="term" value="P:monoatomic cation homeostasis"/>
    <property type="evidence" value="ECO:0007669"/>
    <property type="project" value="TreeGrafter"/>
</dbReference>
<name>A0A3P8GHM3_9TREM</name>
<feature type="region of interest" description="Disordered" evidence="1">
    <location>
        <begin position="160"/>
        <end position="218"/>
    </location>
</feature>
<feature type="compositionally biased region" description="Gly residues" evidence="1">
    <location>
        <begin position="190"/>
        <end position="218"/>
    </location>
</feature>
<reference evidence="4 5" key="1">
    <citation type="submission" date="2018-11" db="EMBL/GenBank/DDBJ databases">
        <authorList>
            <consortium name="Pathogen Informatics"/>
        </authorList>
    </citation>
    <scope>NUCLEOTIDE SEQUENCE [LARGE SCALE GENOMIC DNA]</scope>
    <source>
        <strain evidence="4 5">Egypt</strain>
    </source>
</reference>
<dbReference type="AlphaFoldDB" id="A0A3P8GHM3"/>
<accession>A0A3P8GHM3</accession>
<dbReference type="OrthoDB" id="5584001at2759"/>
<keyword evidence="5" id="KW-1185">Reference proteome</keyword>
<dbReference type="Pfam" id="PF19424">
    <property type="entry name" value="UNC80"/>
    <property type="match status" value="1"/>
</dbReference>
<dbReference type="Pfam" id="PF20262">
    <property type="entry name" value="UNC80_C"/>
    <property type="match status" value="1"/>
</dbReference>
<sequence>MFCGVRSASTVQDILLADMQHEVPSQRLNAILRFRALWTHRYHVWSRLDEGAPNQLRLPPPVIEFVLPSPTLGYPGYEAPDPVWQIRKGTSAEEVQLKQNEATKTFVTASTSRRKQQQELLIRALAAESIRRRDARRHFHLTTFPVLERAAIEPAFSKEHREEAMDDGPNSSTGVGTGTVGGTSTSTGVTGSGTGAGGSGGNASGGVGASTGGAGGGATSSMQEEFAAAVRRLSVAPINRTLWNQTRNSSWRQGSIPWFRNCAVTHDDEDRGGTHSLFPSQPLQQAQCIFPSALCAATVPLIHLLDDTSVNEQGMADTTLFLRYILERLTRTKHKDELIFVLRKMIQRLPELPMQAAHAIFNNLVGYIMFHVRTPSFEAHESIASALSVVHLVIPHVQNIYFKDLKQTMRREQIDLTLLLTANLPCAKQFNVFDNDIGVAQLVRLQDENKDYQFEDILKDVLEANGIPVEQSHQYFLCDERSNIIRNSSHYVRDFYPFKRNHTPKLRLKQMEKDQGLSLLQRNALNLKFQEIGKVLFTNTVLKCTPSAQVRYYVLISAGGGRFTRS</sequence>
<dbReference type="InterPro" id="IPR045852">
    <property type="entry name" value="UNC80_central"/>
</dbReference>
<dbReference type="EMBL" id="UZAN01045253">
    <property type="protein sequence ID" value="VDP82311.1"/>
    <property type="molecule type" value="Genomic_DNA"/>
</dbReference>
<dbReference type="PANTHER" id="PTHR31781:SF1">
    <property type="entry name" value="PROTEIN UNC-80 HOMOLOG"/>
    <property type="match status" value="1"/>
</dbReference>
<gene>
    <name evidence="4" type="ORF">ECPE_LOCUS7907</name>
</gene>
<dbReference type="GO" id="GO:0005261">
    <property type="term" value="F:monoatomic cation channel activity"/>
    <property type="evidence" value="ECO:0007669"/>
    <property type="project" value="TreeGrafter"/>
</dbReference>
<organism evidence="4 5">
    <name type="scientific">Echinostoma caproni</name>
    <dbReference type="NCBI Taxonomy" id="27848"/>
    <lineage>
        <taxon>Eukaryota</taxon>
        <taxon>Metazoa</taxon>
        <taxon>Spiralia</taxon>
        <taxon>Lophotrochozoa</taxon>
        <taxon>Platyhelminthes</taxon>
        <taxon>Trematoda</taxon>
        <taxon>Digenea</taxon>
        <taxon>Plagiorchiida</taxon>
        <taxon>Echinostomata</taxon>
        <taxon>Echinostomatoidea</taxon>
        <taxon>Echinostomatidae</taxon>
        <taxon>Echinostoma</taxon>
    </lineage>
</organism>
<protein>
    <submittedName>
        <fullName evidence="4">Uncharacterized protein</fullName>
    </submittedName>
</protein>
<evidence type="ECO:0000259" key="3">
    <source>
        <dbReference type="Pfam" id="PF20262"/>
    </source>
</evidence>